<evidence type="ECO:0000256" key="1">
    <source>
        <dbReference type="ARBA" id="ARBA00004173"/>
    </source>
</evidence>
<organism evidence="6 7">
    <name type="scientific">Fopius arisanus</name>
    <dbReference type="NCBI Taxonomy" id="64838"/>
    <lineage>
        <taxon>Eukaryota</taxon>
        <taxon>Metazoa</taxon>
        <taxon>Ecdysozoa</taxon>
        <taxon>Arthropoda</taxon>
        <taxon>Hexapoda</taxon>
        <taxon>Insecta</taxon>
        <taxon>Pterygota</taxon>
        <taxon>Neoptera</taxon>
        <taxon>Endopterygota</taxon>
        <taxon>Hymenoptera</taxon>
        <taxon>Apocrita</taxon>
        <taxon>Ichneumonoidea</taxon>
        <taxon>Braconidae</taxon>
        <taxon>Opiinae</taxon>
        <taxon>Fopius</taxon>
    </lineage>
</organism>
<dbReference type="Proteomes" id="UP000694866">
    <property type="component" value="Unplaced"/>
</dbReference>
<evidence type="ECO:0000256" key="2">
    <source>
        <dbReference type="ARBA" id="ARBA00010835"/>
    </source>
</evidence>
<dbReference type="GO" id="GO:0005739">
    <property type="term" value="C:mitochondrion"/>
    <property type="evidence" value="ECO:0007669"/>
    <property type="project" value="UniProtKB-SubCell"/>
</dbReference>
<dbReference type="Pfam" id="PF00472">
    <property type="entry name" value="RF-1"/>
    <property type="match status" value="1"/>
</dbReference>
<comment type="similarity">
    <text evidence="2">Belongs to the prokaryotic/mitochondrial release factor family.</text>
</comment>
<proteinExistence type="inferred from homology"/>
<keyword evidence="3" id="KW-0809">Transit peptide</keyword>
<dbReference type="PANTHER" id="PTHR46203:SF1">
    <property type="entry name" value="MITOCHONDRIAL TRANSLATION RELEASE FACTOR IN RESCUE"/>
    <property type="match status" value="1"/>
</dbReference>
<dbReference type="PANTHER" id="PTHR46203">
    <property type="entry name" value="PROBABLE PEPTIDE CHAIN RELEASE FACTOR C12ORF65"/>
    <property type="match status" value="1"/>
</dbReference>
<evidence type="ECO:0000313" key="6">
    <source>
        <dbReference type="Proteomes" id="UP000694866"/>
    </source>
</evidence>
<sequence length="135" mass="15740">MMLNRFLIVQLRFKSLKKFLDFSRVPKLNENDLEEQYVRGSGPGGQATNKTNNAVVLKHKPSGIVVKCHQSRSLWDNKKTAREILVMRLDSKLNGEFSIENQERKLLSKQSADRTRKRNKLLQLKNEFKEREGLN</sequence>
<evidence type="ECO:0000256" key="3">
    <source>
        <dbReference type="ARBA" id="ARBA00022946"/>
    </source>
</evidence>
<dbReference type="RefSeq" id="XP_011300477.1">
    <property type="nucleotide sequence ID" value="XM_011302175.1"/>
</dbReference>
<dbReference type="InterPro" id="IPR052405">
    <property type="entry name" value="Mito_Transl_Release_Factor"/>
</dbReference>
<comment type="subcellular location">
    <subcellularLocation>
        <location evidence="1">Mitochondrion</location>
    </subcellularLocation>
</comment>
<reference evidence="7" key="1">
    <citation type="submission" date="2025-08" db="UniProtKB">
        <authorList>
            <consortium name="RefSeq"/>
        </authorList>
    </citation>
    <scope>IDENTIFICATION</scope>
    <source>
        <strain evidence="7">USDA-PBARC FA_bdor</strain>
        <tissue evidence="7">Whole organism</tissue>
    </source>
</reference>
<dbReference type="GeneID" id="105264943"/>
<dbReference type="Gene3D" id="3.30.160.20">
    <property type="match status" value="1"/>
</dbReference>
<accession>A0A9R1TYB9</accession>
<feature type="domain" description="Prokaryotic-type class I peptide chain release factors" evidence="5">
    <location>
        <begin position="27"/>
        <end position="127"/>
    </location>
</feature>
<keyword evidence="6" id="KW-1185">Reference proteome</keyword>
<name>A0A9R1TYB9_9HYME</name>
<evidence type="ECO:0000256" key="4">
    <source>
        <dbReference type="ARBA" id="ARBA00023128"/>
    </source>
</evidence>
<dbReference type="InterPro" id="IPR045853">
    <property type="entry name" value="Pep_chain_release_fac_I_sf"/>
</dbReference>
<gene>
    <name evidence="7" type="primary">LOC105264943</name>
</gene>
<protein>
    <submittedName>
        <fullName evidence="7">Probable peptide chain release factor C12orf65, mitochondrial isoform X3</fullName>
    </submittedName>
</protein>
<evidence type="ECO:0000313" key="7">
    <source>
        <dbReference type="RefSeq" id="XP_011300477.1"/>
    </source>
</evidence>
<keyword evidence="4" id="KW-0496">Mitochondrion</keyword>
<dbReference type="GO" id="GO:0003747">
    <property type="term" value="F:translation release factor activity"/>
    <property type="evidence" value="ECO:0007669"/>
    <property type="project" value="InterPro"/>
</dbReference>
<dbReference type="InterPro" id="IPR000352">
    <property type="entry name" value="Pep_chain_release_fac_I"/>
</dbReference>
<dbReference type="SUPFAM" id="SSF75620">
    <property type="entry name" value="Release factor"/>
    <property type="match status" value="1"/>
</dbReference>
<evidence type="ECO:0000259" key="5">
    <source>
        <dbReference type="Pfam" id="PF00472"/>
    </source>
</evidence>
<dbReference type="AlphaFoldDB" id="A0A9R1TYB9"/>
<dbReference type="OrthoDB" id="277888at2759"/>